<dbReference type="InterPro" id="IPR012696">
    <property type="entry name" value="PhnM"/>
</dbReference>
<dbReference type="NCBIfam" id="NF011981">
    <property type="entry name" value="PRK15446.1-2"/>
    <property type="match status" value="1"/>
</dbReference>
<gene>
    <name evidence="2" type="primary">phnM</name>
    <name evidence="2" type="ordered locus">BN4_10677</name>
</gene>
<dbReference type="InterPro" id="IPR013108">
    <property type="entry name" value="Amidohydro_3"/>
</dbReference>
<organism evidence="2 3">
    <name type="scientific">Pseudodesulfovibrio piezophilus (strain DSM 21447 / JCM 15486 / C1TLV30)</name>
    <name type="common">Desulfovibrio piezophilus</name>
    <dbReference type="NCBI Taxonomy" id="1322246"/>
    <lineage>
        <taxon>Bacteria</taxon>
        <taxon>Pseudomonadati</taxon>
        <taxon>Thermodesulfobacteriota</taxon>
        <taxon>Desulfovibrionia</taxon>
        <taxon>Desulfovibrionales</taxon>
        <taxon>Desulfovibrionaceae</taxon>
    </lineage>
</organism>
<dbReference type="NCBIfam" id="NF011984">
    <property type="entry name" value="PRK15446.1-5"/>
    <property type="match status" value="1"/>
</dbReference>
<dbReference type="GO" id="GO:0019700">
    <property type="term" value="P:organic phosphonate catabolic process"/>
    <property type="evidence" value="ECO:0007669"/>
    <property type="project" value="InterPro"/>
</dbReference>
<reference evidence="2 3" key="1">
    <citation type="journal article" date="2013" name="PLoS ONE">
        <title>The first genomic and proteomic characterization of a deep-sea sulfate reducer: insights into the piezophilic lifestyle of Desulfovibrio piezophilus.</title>
        <authorList>
            <person name="Pradel N."/>
            <person name="Ji B."/>
            <person name="Gimenez G."/>
            <person name="Talla E."/>
            <person name="Lenoble P."/>
            <person name="Garel M."/>
            <person name="Tamburini C."/>
            <person name="Fourquet P."/>
            <person name="Lebrun R."/>
            <person name="Bertin P."/>
            <person name="Denis Y."/>
            <person name="Pophillat M."/>
            <person name="Barbe V."/>
            <person name="Ollivier B."/>
            <person name="Dolla A."/>
        </authorList>
    </citation>
    <scope>NUCLEOTIDE SEQUENCE [LARGE SCALE GENOMIC DNA]</scope>
    <source>
        <strain evidence="3">DSM 10523 / SB164P1</strain>
    </source>
</reference>
<dbReference type="OrthoDB" id="9785413at2"/>
<dbReference type="SUPFAM" id="SSF51338">
    <property type="entry name" value="Composite domain of metallo-dependent hydrolases"/>
    <property type="match status" value="1"/>
</dbReference>
<dbReference type="Gene3D" id="2.30.40.10">
    <property type="entry name" value="Urease, subunit C, domain 1"/>
    <property type="match status" value="1"/>
</dbReference>
<dbReference type="GO" id="GO:0016810">
    <property type="term" value="F:hydrolase activity, acting on carbon-nitrogen (but not peptide) bonds"/>
    <property type="evidence" value="ECO:0007669"/>
    <property type="project" value="InterPro"/>
</dbReference>
<dbReference type="eggNOG" id="COG3454">
    <property type="taxonomic scope" value="Bacteria"/>
</dbReference>
<dbReference type="HOGENOM" id="CLU_060303_1_0_7"/>
<dbReference type="BioCyc" id="DPIE1322246:BN4_RS03480-MONOMER"/>
<dbReference type="STRING" id="1322246.BN4_10677"/>
<evidence type="ECO:0000313" key="2">
    <source>
        <dbReference type="EMBL" id="CCH47914.1"/>
    </source>
</evidence>
<dbReference type="EMBL" id="FO203427">
    <property type="protein sequence ID" value="CCH47914.1"/>
    <property type="molecule type" value="Genomic_DNA"/>
</dbReference>
<dbReference type="SUPFAM" id="SSF51556">
    <property type="entry name" value="Metallo-dependent hydrolases"/>
    <property type="match status" value="1"/>
</dbReference>
<dbReference type="NCBIfam" id="TIGR02318">
    <property type="entry name" value="phosphono_phnM"/>
    <property type="match status" value="1"/>
</dbReference>
<dbReference type="PANTHER" id="PTHR43135">
    <property type="entry name" value="ALPHA-D-RIBOSE 1-METHYLPHOSPHONATE 5-TRIPHOSPHATE DIPHOSPHATASE"/>
    <property type="match status" value="1"/>
</dbReference>
<dbReference type="InterPro" id="IPR051781">
    <property type="entry name" value="Metallo-dep_Hydrolase"/>
</dbReference>
<dbReference type="RefSeq" id="WP_015413968.1">
    <property type="nucleotide sequence ID" value="NC_020409.1"/>
</dbReference>
<evidence type="ECO:0000259" key="1">
    <source>
        <dbReference type="Pfam" id="PF07969"/>
    </source>
</evidence>
<dbReference type="PIRSF" id="PIRSF038971">
    <property type="entry name" value="PhnM"/>
    <property type="match status" value="1"/>
</dbReference>
<name>M1WP02_PSEP2</name>
<proteinExistence type="predicted"/>
<protein>
    <submittedName>
        <fullName evidence="2">Protein phnM</fullName>
    </submittedName>
</protein>
<dbReference type="Pfam" id="PF07969">
    <property type="entry name" value="Amidohydro_3"/>
    <property type="match status" value="1"/>
</dbReference>
<dbReference type="PANTHER" id="PTHR43135:SF3">
    <property type="entry name" value="ALPHA-D-RIBOSE 1-METHYLPHOSPHONATE 5-TRIPHOSPHATE DIPHOSPHATASE"/>
    <property type="match status" value="1"/>
</dbReference>
<reference evidence="3" key="2">
    <citation type="journal article" date="2013" name="Stand. Genomic Sci.">
        <title>Complete genome sequence of Desulfocapsa sulfexigens, a marine deltaproteobacterium specialized in disproportionating inorganic sulfur compounds.</title>
        <authorList>
            <person name="Finster K.W."/>
            <person name="Kjeldsen K.U."/>
            <person name="Kube M."/>
            <person name="Reinhardt R."/>
            <person name="Mussmann M."/>
            <person name="Amann R."/>
            <person name="Schreiber L."/>
        </authorList>
    </citation>
    <scope>NUCLEOTIDE SEQUENCE [LARGE SCALE GENOMIC DNA]</scope>
    <source>
        <strain evidence="3">DSM 10523 / SB164P1</strain>
    </source>
</reference>
<dbReference type="Proteomes" id="UP000011724">
    <property type="component" value="Chromosome"/>
</dbReference>
<keyword evidence="3" id="KW-1185">Reference proteome</keyword>
<dbReference type="PATRIC" id="fig|879567.3.peg.700"/>
<dbReference type="InterPro" id="IPR011059">
    <property type="entry name" value="Metal-dep_hydrolase_composite"/>
</dbReference>
<dbReference type="NCBIfam" id="NF011990">
    <property type="entry name" value="PRK15446.2-6"/>
    <property type="match status" value="1"/>
</dbReference>
<accession>M1WP02</accession>
<dbReference type="KEGG" id="dpi:BN4_10677"/>
<sequence length="386" mass="42516">MNLIIKNARIVLRDEIVTGALRVCNGIIDAIDTGPCSHKSAVDFNGDYLLPGFVELHTDNLEQQLEPRPGVFWPDPLSAVLAHDAHMFTAGITTVFDAVSLGEYHDGPKRTQILDMSIHALNKARSTGILKSDHKLHLRCEYSDPKVMDFLSPHINDPVLMLVSLMDHTPGQRQFTDTDVYRKYYKQGWSDKEFDEVSQRLITTQRSCAEGNRQMIVELCQQRALPLASHDDTLAVHITQAKMEKVTLSEFPTTLLAASLARKAGIKIVMGGPNVVRGSSHSGNVSARQLAAEGLLDILSSDYVPTSLISGAFTLNREMDIPLHQAIALISLNPAQVTGLHDRGEIALGKRADLVRAREVENIPAVLQTWSTDSPTSFEINQKNAA</sequence>
<dbReference type="InterPro" id="IPR032466">
    <property type="entry name" value="Metal_Hydrolase"/>
</dbReference>
<dbReference type="Gene3D" id="3.20.20.140">
    <property type="entry name" value="Metal-dependent hydrolases"/>
    <property type="match status" value="2"/>
</dbReference>
<dbReference type="CDD" id="cd01306">
    <property type="entry name" value="PhnM"/>
    <property type="match status" value="1"/>
</dbReference>
<dbReference type="AlphaFoldDB" id="M1WP02"/>
<feature type="domain" description="Amidohydrolase 3" evidence="1">
    <location>
        <begin position="252"/>
        <end position="355"/>
    </location>
</feature>
<evidence type="ECO:0000313" key="3">
    <source>
        <dbReference type="Proteomes" id="UP000011724"/>
    </source>
</evidence>